<reference evidence="9 10" key="1">
    <citation type="submission" date="2018-07" db="EMBL/GenBank/DDBJ databases">
        <title>Dyadobacter roseus sp. nov., isolated from rose rhizosphere soil.</title>
        <authorList>
            <person name="Chen L."/>
        </authorList>
    </citation>
    <scope>NUCLEOTIDE SEQUENCE [LARGE SCALE GENOMIC DNA]</scope>
    <source>
        <strain evidence="9 10">RS19</strain>
    </source>
</reference>
<keyword evidence="8" id="KW-0732">Signal</keyword>
<dbReference type="Gene3D" id="1.20.1600.10">
    <property type="entry name" value="Outer membrane efflux proteins (OEP)"/>
    <property type="match status" value="1"/>
</dbReference>
<dbReference type="Pfam" id="PF02321">
    <property type="entry name" value="OEP"/>
    <property type="match status" value="2"/>
</dbReference>
<protein>
    <submittedName>
        <fullName evidence="9">TolC family protein</fullName>
    </submittedName>
</protein>
<dbReference type="GO" id="GO:0015288">
    <property type="term" value="F:porin activity"/>
    <property type="evidence" value="ECO:0007669"/>
    <property type="project" value="TreeGrafter"/>
</dbReference>
<dbReference type="Proteomes" id="UP000256373">
    <property type="component" value="Unassembled WGS sequence"/>
</dbReference>
<dbReference type="AlphaFoldDB" id="A0A3D8Y5G8"/>
<evidence type="ECO:0000256" key="5">
    <source>
        <dbReference type="ARBA" id="ARBA00022692"/>
    </source>
</evidence>
<organism evidence="9 10">
    <name type="scientific">Dyadobacter luteus</name>
    <dbReference type="NCBI Taxonomy" id="2259619"/>
    <lineage>
        <taxon>Bacteria</taxon>
        <taxon>Pseudomonadati</taxon>
        <taxon>Bacteroidota</taxon>
        <taxon>Cytophagia</taxon>
        <taxon>Cytophagales</taxon>
        <taxon>Spirosomataceae</taxon>
        <taxon>Dyadobacter</taxon>
    </lineage>
</organism>
<name>A0A3D8Y5G8_9BACT</name>
<dbReference type="RefSeq" id="WP_115833159.1">
    <property type="nucleotide sequence ID" value="NZ_QNUL01000024.1"/>
</dbReference>
<accession>A0A3D8Y5G8</accession>
<keyword evidence="3" id="KW-0813">Transport</keyword>
<evidence type="ECO:0000256" key="7">
    <source>
        <dbReference type="ARBA" id="ARBA00023237"/>
    </source>
</evidence>
<dbReference type="EMBL" id="QNUL01000024">
    <property type="protein sequence ID" value="REA57860.1"/>
    <property type="molecule type" value="Genomic_DNA"/>
</dbReference>
<evidence type="ECO:0000313" key="9">
    <source>
        <dbReference type="EMBL" id="REA57860.1"/>
    </source>
</evidence>
<keyword evidence="10" id="KW-1185">Reference proteome</keyword>
<sequence>MKYLLLVLSLLPGILQAQARLSMHECVALLTKNNLVYKQGSLQAESAEAQLKQVKSQILPQISIGSNNSVNLGRSIDQYTNEYIDQVYNYSSIGGGFQMPVFQGGKLQNQIHQNVLLKESANENQTAVFNQQVALLMQGYVNVLATKAIYEAAGQQVASSQIQVDRVEKQVNAGVLGNNTLFEIKAQLSNDKFAEVTALNNYRTARLALFQRINIPADDSLVLEPLAPLKAEQGAVTAAGLYEFAQINFPEARSAELYRKSFGYQVKSIRADNFPSLSLGADFGAFYASTNKKLDYFNQLNATRNGSMNLRLNIPIMGRWVTRPRVEFAKVQERLAQNQQETTKQLLRQAIEKAVLDMNAATDKFSAAQGQAESLTASFTVVESKLNAGTANIFEYSLAKANLAKAEANAIQARYEYLMQQRLLQYYQQGNWDGVF</sequence>
<dbReference type="SUPFAM" id="SSF56954">
    <property type="entry name" value="Outer membrane efflux proteins (OEP)"/>
    <property type="match status" value="1"/>
</dbReference>
<keyword evidence="7" id="KW-0998">Cell outer membrane</keyword>
<dbReference type="InterPro" id="IPR051906">
    <property type="entry name" value="TolC-like"/>
</dbReference>
<comment type="subcellular location">
    <subcellularLocation>
        <location evidence="1">Cell outer membrane</location>
    </subcellularLocation>
</comment>
<evidence type="ECO:0000256" key="1">
    <source>
        <dbReference type="ARBA" id="ARBA00004442"/>
    </source>
</evidence>
<evidence type="ECO:0000256" key="4">
    <source>
        <dbReference type="ARBA" id="ARBA00022452"/>
    </source>
</evidence>
<evidence type="ECO:0000256" key="2">
    <source>
        <dbReference type="ARBA" id="ARBA00007613"/>
    </source>
</evidence>
<comment type="caution">
    <text evidence="9">The sequence shown here is derived from an EMBL/GenBank/DDBJ whole genome shotgun (WGS) entry which is preliminary data.</text>
</comment>
<keyword evidence="4" id="KW-1134">Transmembrane beta strand</keyword>
<evidence type="ECO:0000313" key="10">
    <source>
        <dbReference type="Proteomes" id="UP000256373"/>
    </source>
</evidence>
<feature type="chain" id="PRO_5017633808" evidence="8">
    <location>
        <begin position="20"/>
        <end position="436"/>
    </location>
</feature>
<dbReference type="GO" id="GO:1990281">
    <property type="term" value="C:efflux pump complex"/>
    <property type="evidence" value="ECO:0007669"/>
    <property type="project" value="TreeGrafter"/>
</dbReference>
<dbReference type="GO" id="GO:0015562">
    <property type="term" value="F:efflux transmembrane transporter activity"/>
    <property type="evidence" value="ECO:0007669"/>
    <property type="project" value="InterPro"/>
</dbReference>
<dbReference type="PANTHER" id="PTHR30026:SF20">
    <property type="entry name" value="OUTER MEMBRANE PROTEIN TOLC"/>
    <property type="match status" value="1"/>
</dbReference>
<evidence type="ECO:0000256" key="8">
    <source>
        <dbReference type="SAM" id="SignalP"/>
    </source>
</evidence>
<gene>
    <name evidence="9" type="ORF">DSL64_22295</name>
</gene>
<dbReference type="InterPro" id="IPR003423">
    <property type="entry name" value="OMP_efflux"/>
</dbReference>
<feature type="signal peptide" evidence="8">
    <location>
        <begin position="1"/>
        <end position="19"/>
    </location>
</feature>
<dbReference type="GO" id="GO:0009279">
    <property type="term" value="C:cell outer membrane"/>
    <property type="evidence" value="ECO:0007669"/>
    <property type="project" value="UniProtKB-SubCell"/>
</dbReference>
<dbReference type="PANTHER" id="PTHR30026">
    <property type="entry name" value="OUTER MEMBRANE PROTEIN TOLC"/>
    <property type="match status" value="1"/>
</dbReference>
<comment type="similarity">
    <text evidence="2">Belongs to the outer membrane factor (OMF) (TC 1.B.17) family.</text>
</comment>
<keyword evidence="5" id="KW-0812">Transmembrane</keyword>
<dbReference type="OrthoDB" id="9811587at2"/>
<evidence type="ECO:0000256" key="3">
    <source>
        <dbReference type="ARBA" id="ARBA00022448"/>
    </source>
</evidence>
<proteinExistence type="inferred from homology"/>
<keyword evidence="6" id="KW-0472">Membrane</keyword>
<evidence type="ECO:0000256" key="6">
    <source>
        <dbReference type="ARBA" id="ARBA00023136"/>
    </source>
</evidence>